<comment type="caution">
    <text evidence="2">The sequence shown here is derived from an EMBL/GenBank/DDBJ whole genome shotgun (WGS) entry which is preliminary data.</text>
</comment>
<reference evidence="2" key="2">
    <citation type="submission" date="2020-09" db="EMBL/GenBank/DDBJ databases">
        <title>Novel species in genus Aeromicrobium.</title>
        <authorList>
            <person name="Zhang G."/>
        </authorList>
    </citation>
    <scope>NUCLEOTIDE SEQUENCE</scope>
    <source>
        <strain evidence="2">SSW1-57</strain>
    </source>
</reference>
<dbReference type="GO" id="GO:0016787">
    <property type="term" value="F:hydrolase activity"/>
    <property type="evidence" value="ECO:0007669"/>
    <property type="project" value="UniProtKB-KW"/>
</dbReference>
<keyword evidence="2" id="KW-0378">Hydrolase</keyword>
<dbReference type="Proteomes" id="UP000587211">
    <property type="component" value="Unassembled WGS sequence"/>
</dbReference>
<protein>
    <submittedName>
        <fullName evidence="2">Alpha/beta hydrolase</fullName>
    </submittedName>
    <submittedName>
        <fullName evidence="3">Pimeloyl-ACP methyl ester carboxylesterase</fullName>
    </submittedName>
</protein>
<dbReference type="Gene3D" id="3.40.50.1820">
    <property type="entry name" value="alpha/beta hydrolase"/>
    <property type="match status" value="1"/>
</dbReference>
<dbReference type="AlphaFoldDB" id="A0A8I0KHS7"/>
<name>A0A8I0KHS7_9ACTN</name>
<feature type="domain" description="AB hydrolase-1" evidence="1">
    <location>
        <begin position="16"/>
        <end position="259"/>
    </location>
</feature>
<dbReference type="EMBL" id="JACWMT010000001">
    <property type="protein sequence ID" value="MBD1269840.1"/>
    <property type="molecule type" value="Genomic_DNA"/>
</dbReference>
<dbReference type="RefSeq" id="WP_179427212.1">
    <property type="nucleotide sequence ID" value="NZ_BAAAMP010000002.1"/>
</dbReference>
<evidence type="ECO:0000259" key="1">
    <source>
        <dbReference type="Pfam" id="PF12697"/>
    </source>
</evidence>
<evidence type="ECO:0000313" key="2">
    <source>
        <dbReference type="EMBL" id="MBD1269840.1"/>
    </source>
</evidence>
<keyword evidence="4" id="KW-1185">Reference proteome</keyword>
<dbReference type="Pfam" id="PF12697">
    <property type="entry name" value="Abhydrolase_6"/>
    <property type="match status" value="1"/>
</dbReference>
<evidence type="ECO:0000313" key="3">
    <source>
        <dbReference type="EMBL" id="NYI39503.1"/>
    </source>
</evidence>
<accession>A0A8I0KHS7</accession>
<dbReference type="PANTHER" id="PTHR46438">
    <property type="entry name" value="ALPHA/BETA-HYDROLASES SUPERFAMILY PROTEIN"/>
    <property type="match status" value="1"/>
</dbReference>
<reference evidence="3 4" key="1">
    <citation type="submission" date="2020-07" db="EMBL/GenBank/DDBJ databases">
        <title>Sequencing the genomes of 1000 actinobacteria strains.</title>
        <authorList>
            <person name="Klenk H.-P."/>
        </authorList>
    </citation>
    <scope>NUCLEOTIDE SEQUENCE [LARGE SCALE GENOMIC DNA]</scope>
    <source>
        <strain evidence="3 4">DSM 19087</strain>
    </source>
</reference>
<proteinExistence type="predicted"/>
<dbReference type="InterPro" id="IPR029058">
    <property type="entry name" value="AB_hydrolase_fold"/>
</dbReference>
<sequence>MKCELAYTRRGQGEPLVLLHGIGHRRAAFDPVIDELAQHYDVIAVDLPGLGDSPALPAGTGYSAENVVSVLAENFERWGVDRPHVAGNSLGGLISIALAQHGQVRSATGLSPAGYFRPWSLLQATLTLLPLKLGSYLPKPVLRLAASVAIGRFLIGFVLYRHPGRYSAERVYGDALAMRSGKGFWRYFLRCVPLGFTSPAAFRGSAKVPITIAWGDHDLILHQSQAKLAAKRMRGAEFVTLKDCGHVPMGDSPEQVVAAIRHTTARAAASAPAA</sequence>
<evidence type="ECO:0000313" key="5">
    <source>
        <dbReference type="Proteomes" id="UP000659061"/>
    </source>
</evidence>
<dbReference type="PRINTS" id="PR00111">
    <property type="entry name" value="ABHYDROLASE"/>
</dbReference>
<organism evidence="2 5">
    <name type="scientific">Aeromicrobium tamlense</name>
    <dbReference type="NCBI Taxonomy" id="375541"/>
    <lineage>
        <taxon>Bacteria</taxon>
        <taxon>Bacillati</taxon>
        <taxon>Actinomycetota</taxon>
        <taxon>Actinomycetes</taxon>
        <taxon>Propionibacteriales</taxon>
        <taxon>Nocardioidaceae</taxon>
        <taxon>Aeromicrobium</taxon>
    </lineage>
</organism>
<gene>
    <name evidence="3" type="ORF">BJ975_002878</name>
    <name evidence="2" type="ORF">IDH50_06345</name>
</gene>
<dbReference type="SUPFAM" id="SSF53474">
    <property type="entry name" value="alpha/beta-Hydrolases"/>
    <property type="match status" value="1"/>
</dbReference>
<dbReference type="EMBL" id="JACBZN010000001">
    <property type="protein sequence ID" value="NYI39503.1"/>
    <property type="molecule type" value="Genomic_DNA"/>
</dbReference>
<dbReference type="PANTHER" id="PTHR46438:SF11">
    <property type="entry name" value="LIPASE-RELATED"/>
    <property type="match status" value="1"/>
</dbReference>
<evidence type="ECO:0000313" key="4">
    <source>
        <dbReference type="Proteomes" id="UP000587211"/>
    </source>
</evidence>
<dbReference type="Proteomes" id="UP000659061">
    <property type="component" value="Unassembled WGS sequence"/>
</dbReference>
<dbReference type="InterPro" id="IPR000073">
    <property type="entry name" value="AB_hydrolase_1"/>
</dbReference>